<name>A0A1Y6MNK9_9GAMM</name>
<protein>
    <submittedName>
        <fullName evidence="1">Glycosyl transferases group 1</fullName>
    </submittedName>
</protein>
<organism evidence="1 2">
    <name type="scientific">Photobacterium malacitanum</name>
    <dbReference type="NCBI Taxonomy" id="2204294"/>
    <lineage>
        <taxon>Bacteria</taxon>
        <taxon>Pseudomonadati</taxon>
        <taxon>Pseudomonadota</taxon>
        <taxon>Gammaproteobacteria</taxon>
        <taxon>Vibrionales</taxon>
        <taxon>Vibrionaceae</taxon>
        <taxon>Photobacterium</taxon>
    </lineage>
</organism>
<evidence type="ECO:0000313" key="1">
    <source>
        <dbReference type="EMBL" id="SMY38165.1"/>
    </source>
</evidence>
<dbReference type="SUPFAM" id="SSF53756">
    <property type="entry name" value="UDP-Glycosyltransferase/glycogen phosphorylase"/>
    <property type="match status" value="1"/>
</dbReference>
<gene>
    <name evidence="1" type="ORF">PMAL9190_03398</name>
</gene>
<keyword evidence="1" id="KW-0808">Transferase</keyword>
<proteinExistence type="predicted"/>
<dbReference type="RefSeq" id="WP_087846194.1">
    <property type="nucleotide sequence ID" value="NZ_FYAK01000011.1"/>
</dbReference>
<dbReference type="Gene3D" id="3.40.50.2000">
    <property type="entry name" value="Glycogen Phosphorylase B"/>
    <property type="match status" value="2"/>
</dbReference>
<sequence>MKKILMFTKYSRMGASSRLRTFQYIPFLESNEFQVTVSYLFDDKYLSSYYSKNTKSVFKIAYCYFKRFITLFSVKKYHLIYIEKELFPYLPSLFEWIMSILNINYIVDYDDAIFHNYDSSNNKLVRFMLSKKIDKVMKYAKVVIVGNNYIYQHAELAGAKNIELIPTVVDISRYPRLHKKLPCGQVTIGWIGSPYTQKYILQIKSNIIDLLKNKKYKMVMIGANKDIVNHFPYCNIEVLPWSEDSEVSYIQKFDLGIMPIPDENFEKGKCGYKLIQYMACGIPVVASSVGTNENIINHLGCGLLINEKNSWYDSINRIVDSDFVYEDFSRKARLSVEDKYSLQIQQDVLLKIISKVA</sequence>
<dbReference type="EMBL" id="FYAK01000011">
    <property type="protein sequence ID" value="SMY38165.1"/>
    <property type="molecule type" value="Genomic_DNA"/>
</dbReference>
<evidence type="ECO:0000313" key="2">
    <source>
        <dbReference type="Proteomes" id="UP000195963"/>
    </source>
</evidence>
<reference evidence="2" key="1">
    <citation type="submission" date="2017-06" db="EMBL/GenBank/DDBJ databases">
        <authorList>
            <person name="Rodrigo-Torres L."/>
            <person name="Arahal R.D."/>
            <person name="Lucena T."/>
        </authorList>
    </citation>
    <scope>NUCLEOTIDE SEQUENCE [LARGE SCALE GENOMIC DNA]</scope>
    <source>
        <strain evidence="2">CECT 9190</strain>
    </source>
</reference>
<dbReference type="GO" id="GO:0016740">
    <property type="term" value="F:transferase activity"/>
    <property type="evidence" value="ECO:0007669"/>
    <property type="project" value="UniProtKB-KW"/>
</dbReference>
<dbReference type="Pfam" id="PF13692">
    <property type="entry name" value="Glyco_trans_1_4"/>
    <property type="match status" value="1"/>
</dbReference>
<dbReference type="AlphaFoldDB" id="A0A1Y6MNK9"/>
<dbReference type="CDD" id="cd03801">
    <property type="entry name" value="GT4_PimA-like"/>
    <property type="match status" value="1"/>
</dbReference>
<accession>A0A1Y6MNK9</accession>
<dbReference type="PANTHER" id="PTHR12526:SF630">
    <property type="entry name" value="GLYCOSYLTRANSFERASE"/>
    <property type="match status" value="1"/>
</dbReference>
<keyword evidence="2" id="KW-1185">Reference proteome</keyword>
<dbReference type="Proteomes" id="UP000195963">
    <property type="component" value="Unassembled WGS sequence"/>
</dbReference>
<dbReference type="PANTHER" id="PTHR12526">
    <property type="entry name" value="GLYCOSYLTRANSFERASE"/>
    <property type="match status" value="1"/>
</dbReference>